<dbReference type="InterPro" id="IPR004488">
    <property type="entry name" value="Mg/Co-transport_prot_CorA"/>
</dbReference>
<comment type="similarity">
    <text evidence="2 8">Belongs to the CorA metal ion transporter (MIT) (TC 1.A.35) family.</text>
</comment>
<evidence type="ECO:0000256" key="4">
    <source>
        <dbReference type="ARBA" id="ARBA00022475"/>
    </source>
</evidence>
<gene>
    <name evidence="8 9" type="primary">corA</name>
    <name evidence="9" type="ORF">RY831_19245</name>
</gene>
<dbReference type="NCBIfam" id="TIGR00383">
    <property type="entry name" value="corA"/>
    <property type="match status" value="1"/>
</dbReference>
<keyword evidence="8" id="KW-0460">Magnesium</keyword>
<dbReference type="Proteomes" id="UP001352263">
    <property type="component" value="Unassembled WGS sequence"/>
</dbReference>
<evidence type="ECO:0000256" key="7">
    <source>
        <dbReference type="ARBA" id="ARBA00023136"/>
    </source>
</evidence>
<keyword evidence="6 8" id="KW-1133">Transmembrane helix</keyword>
<feature type="transmembrane region" description="Helical" evidence="8">
    <location>
        <begin position="300"/>
        <end position="317"/>
    </location>
</feature>
<dbReference type="CDD" id="cd12830">
    <property type="entry name" value="MtCorA-like"/>
    <property type="match status" value="1"/>
</dbReference>
<evidence type="ECO:0000256" key="3">
    <source>
        <dbReference type="ARBA" id="ARBA00022448"/>
    </source>
</evidence>
<evidence type="ECO:0000256" key="6">
    <source>
        <dbReference type="ARBA" id="ARBA00022989"/>
    </source>
</evidence>
<comment type="subcellular location">
    <subcellularLocation>
        <location evidence="1">Cell membrane</location>
        <topology evidence="1">Multi-pass membrane protein</topology>
    </subcellularLocation>
    <subcellularLocation>
        <location evidence="8">Membrane</location>
        <topology evidence="8">Multi-pass membrane protein</topology>
    </subcellularLocation>
</comment>
<evidence type="ECO:0000256" key="5">
    <source>
        <dbReference type="ARBA" id="ARBA00022692"/>
    </source>
</evidence>
<dbReference type="Pfam" id="PF01544">
    <property type="entry name" value="CorA"/>
    <property type="match status" value="1"/>
</dbReference>
<dbReference type="Gene3D" id="3.30.460.20">
    <property type="entry name" value="CorA soluble domain-like"/>
    <property type="match status" value="1"/>
</dbReference>
<proteinExistence type="inferred from homology"/>
<dbReference type="SUPFAM" id="SSF143865">
    <property type="entry name" value="CorA soluble domain-like"/>
    <property type="match status" value="1"/>
</dbReference>
<evidence type="ECO:0000313" key="10">
    <source>
        <dbReference type="Proteomes" id="UP001352263"/>
    </source>
</evidence>
<evidence type="ECO:0000256" key="1">
    <source>
        <dbReference type="ARBA" id="ARBA00004651"/>
    </source>
</evidence>
<dbReference type="PANTHER" id="PTHR46494:SF1">
    <property type="entry name" value="CORA FAMILY METAL ION TRANSPORTER (EUROFUNG)"/>
    <property type="match status" value="1"/>
</dbReference>
<dbReference type="InterPro" id="IPR045863">
    <property type="entry name" value="CorA_TM1_TM2"/>
</dbReference>
<evidence type="ECO:0000256" key="2">
    <source>
        <dbReference type="ARBA" id="ARBA00009765"/>
    </source>
</evidence>
<dbReference type="EMBL" id="JAWIIV010000017">
    <property type="protein sequence ID" value="MEC4721306.1"/>
    <property type="molecule type" value="Genomic_DNA"/>
</dbReference>
<keyword evidence="4 8" id="KW-1003">Cell membrane</keyword>
<evidence type="ECO:0000256" key="8">
    <source>
        <dbReference type="RuleBase" id="RU362010"/>
    </source>
</evidence>
<feature type="transmembrane region" description="Helical" evidence="8">
    <location>
        <begin position="269"/>
        <end position="288"/>
    </location>
</feature>
<dbReference type="RefSeq" id="WP_326508009.1">
    <property type="nucleotide sequence ID" value="NZ_JAWIIV010000017.1"/>
</dbReference>
<keyword evidence="5 8" id="KW-0812">Transmembrane</keyword>
<comment type="caution">
    <text evidence="9">The sequence shown here is derived from an EMBL/GenBank/DDBJ whole genome shotgun (WGS) entry which is preliminary data.</text>
</comment>
<dbReference type="PANTHER" id="PTHR46494">
    <property type="entry name" value="CORA FAMILY METAL ION TRANSPORTER (EUROFUNG)"/>
    <property type="match status" value="1"/>
</dbReference>
<keyword evidence="8" id="KW-0406">Ion transport</keyword>
<organism evidence="9 10">
    <name type="scientific">Noviherbaspirillum album</name>
    <dbReference type="NCBI Taxonomy" id="3080276"/>
    <lineage>
        <taxon>Bacteria</taxon>
        <taxon>Pseudomonadati</taxon>
        <taxon>Pseudomonadota</taxon>
        <taxon>Betaproteobacteria</taxon>
        <taxon>Burkholderiales</taxon>
        <taxon>Oxalobacteraceae</taxon>
        <taxon>Noviherbaspirillum</taxon>
    </lineage>
</organism>
<name>A0ABU6JCD1_9BURK</name>
<reference evidence="9 10" key="1">
    <citation type="submission" date="2023-10" db="EMBL/GenBank/DDBJ databases">
        <title>Noviherbaspirillum sp. CPCC 100848 genome assembly.</title>
        <authorList>
            <person name="Li X.Y."/>
            <person name="Fang X.M."/>
        </authorList>
    </citation>
    <scope>NUCLEOTIDE SEQUENCE [LARGE SCALE GENOMIC DNA]</scope>
    <source>
        <strain evidence="9 10">CPCC 100848</strain>
    </source>
</reference>
<dbReference type="InterPro" id="IPR045861">
    <property type="entry name" value="CorA_cytoplasmic_dom"/>
</dbReference>
<comment type="function">
    <text evidence="8">Mediates influx of magnesium ions.</text>
</comment>
<keyword evidence="3 8" id="KW-0813">Transport</keyword>
<accession>A0ABU6JCD1</accession>
<protein>
    <recommendedName>
        <fullName evidence="8">Magnesium transport protein CorA</fullName>
    </recommendedName>
</protein>
<dbReference type="InterPro" id="IPR002523">
    <property type="entry name" value="MgTranspt_CorA/ZnTranspt_ZntB"/>
</dbReference>
<sequence>MNQQNPVVNCTAYRNGLKLGDIHIEEISDVLLEDDTFVWVGLLEPDDALLLKMKEEFNLHELAIEDARNAHQRPKLEEYGETLFMVLHTVHLVADAIEIGETHIFIGPRFVLTVRHGSSAGYTAVREHCEKMPERLAKGPGFVLYSIVDFVVDQYQPALDFLQHQFRRDEEELFTPGSQKDSLPDFYRLKNRLLVLQAAASPLVDMCTRLLRFHGEIIPKDIRVYFRDVLDHVARITQTSDRMQEMINAAMQVALAQVTIRQNEVVKRLAGWGAILAVPTMLFSLYGMNFKFMPELEWKWGYPAVLSIIVVGCLALHRRFRKAGWL</sequence>
<dbReference type="SUPFAM" id="SSF144083">
    <property type="entry name" value="Magnesium transport protein CorA, transmembrane region"/>
    <property type="match status" value="1"/>
</dbReference>
<evidence type="ECO:0000313" key="9">
    <source>
        <dbReference type="EMBL" id="MEC4721306.1"/>
    </source>
</evidence>
<keyword evidence="7 8" id="KW-0472">Membrane</keyword>
<dbReference type="Gene3D" id="1.20.58.340">
    <property type="entry name" value="Magnesium transport protein CorA, transmembrane region"/>
    <property type="match status" value="2"/>
</dbReference>
<keyword evidence="10" id="KW-1185">Reference proteome</keyword>